<dbReference type="PROSITE" id="PS51257">
    <property type="entry name" value="PROKAR_LIPOPROTEIN"/>
    <property type="match status" value="1"/>
</dbReference>
<keyword evidence="2" id="KW-1185">Reference proteome</keyword>
<dbReference type="STRING" id="1703345.A3860_24510"/>
<organism evidence="1 2">
    <name type="scientific">Niastella vici</name>
    <dbReference type="NCBI Taxonomy" id="1703345"/>
    <lineage>
        <taxon>Bacteria</taxon>
        <taxon>Pseudomonadati</taxon>
        <taxon>Bacteroidota</taxon>
        <taxon>Chitinophagia</taxon>
        <taxon>Chitinophagales</taxon>
        <taxon>Chitinophagaceae</taxon>
        <taxon>Niastella</taxon>
    </lineage>
</organism>
<dbReference type="Proteomes" id="UP000192796">
    <property type="component" value="Unassembled WGS sequence"/>
</dbReference>
<accession>A0A1V9FZ35</accession>
<dbReference type="InterPro" id="IPR041662">
    <property type="entry name" value="SusD-like_2"/>
</dbReference>
<gene>
    <name evidence="1" type="ORF">A3860_24510</name>
</gene>
<dbReference type="SUPFAM" id="SSF48452">
    <property type="entry name" value="TPR-like"/>
    <property type="match status" value="1"/>
</dbReference>
<dbReference type="Gene3D" id="1.25.40.390">
    <property type="match status" value="1"/>
</dbReference>
<dbReference type="EMBL" id="LVYD01000045">
    <property type="protein sequence ID" value="OQP63506.1"/>
    <property type="molecule type" value="Genomic_DNA"/>
</dbReference>
<proteinExistence type="predicted"/>
<dbReference type="AlphaFoldDB" id="A0A1V9FZ35"/>
<comment type="caution">
    <text evidence="1">The sequence shown here is derived from an EMBL/GenBank/DDBJ whole genome shotgun (WGS) entry which is preliminary data.</text>
</comment>
<name>A0A1V9FZ35_9BACT</name>
<protein>
    <recommendedName>
        <fullName evidence="3">SusD/RagB family nutrient-binding outer membrane lipoprotein</fullName>
    </recommendedName>
</protein>
<dbReference type="OrthoDB" id="614457at2"/>
<dbReference type="RefSeq" id="WP_081147769.1">
    <property type="nucleotide sequence ID" value="NZ_LVYD01000045.1"/>
</dbReference>
<evidence type="ECO:0000313" key="2">
    <source>
        <dbReference type="Proteomes" id="UP000192796"/>
    </source>
</evidence>
<evidence type="ECO:0008006" key="3">
    <source>
        <dbReference type="Google" id="ProtNLM"/>
    </source>
</evidence>
<sequence length="490" mass="54028">MNLTINKSLYIFVTALSVTLFGCKKQLDINTDPNYPLVNQGSPRLVFPAATMSSVGRIGGDLNIIGGIWSQFFTQSWSSSQYRTIDAYNLQSTDYNGAYSELFSGALNNYQYVLDSAKAQSDWNFYLMGTVMKAYTVQVLADLYDKIPYSQSLQGQANLNPTFDDGYSIYTDLIAKIDDALGKDFTAATVTDPGSSDFVFGGNMTKWKQFANTLKLKIYLRMVNAKPAEAQAGIQKLYTSGAKFLDADAAVTHFTETPDKQNPFYAYNIQRLNTTTNLRASKTFVSWLQANSDPRILYYYGKTNPIVINQGDYLGTDPTYGKATVLIQSATDPVELISVAESYFLQAEARLRYYAGDVTQGLYEQGVEAAFTETGNDGSSFIAPGGAYEYPAAGSMDNKLEAIIVQKWASLAYGAHSLEAFFEKNRTGYPKTSAVYSNVAGYIPGQFVYSPNGVTGGAFPKRLVYPNVERSRNKNTPAEVPITTAVWWAK</sequence>
<dbReference type="Pfam" id="PF12771">
    <property type="entry name" value="SusD-like_2"/>
    <property type="match status" value="1"/>
</dbReference>
<dbReference type="InterPro" id="IPR011990">
    <property type="entry name" value="TPR-like_helical_dom_sf"/>
</dbReference>
<evidence type="ECO:0000313" key="1">
    <source>
        <dbReference type="EMBL" id="OQP63506.1"/>
    </source>
</evidence>
<reference evidence="1 2" key="1">
    <citation type="submission" date="2016-03" db="EMBL/GenBank/DDBJ databases">
        <title>Niastella vici sp. nov., isolated from farmland soil.</title>
        <authorList>
            <person name="Chen L."/>
            <person name="Wang D."/>
            <person name="Yang S."/>
            <person name="Wang G."/>
        </authorList>
    </citation>
    <scope>NUCLEOTIDE SEQUENCE [LARGE SCALE GENOMIC DNA]</scope>
    <source>
        <strain evidence="1 2">DJ57</strain>
    </source>
</reference>